<evidence type="ECO:0000256" key="2">
    <source>
        <dbReference type="ARBA" id="ARBA00022729"/>
    </source>
</evidence>
<dbReference type="InterPro" id="IPR017853">
    <property type="entry name" value="GH"/>
</dbReference>
<reference evidence="11" key="3">
    <citation type="submission" date="2020-12" db="UniProtKB">
        <authorList>
            <consortium name="EnsemblPlants"/>
        </authorList>
    </citation>
    <scope>IDENTIFICATION</scope>
</reference>
<gene>
    <name evidence="11" type="primary">LOC112279904</name>
    <name evidence="10" type="ORF">PHYPA_005056</name>
</gene>
<name>A0A2K1KWA9_PHYPA</name>
<dbReference type="AlphaFoldDB" id="A0A2K1KWA9"/>
<dbReference type="Gramene" id="Pp3c3_27720V3.2">
    <property type="protein sequence ID" value="Pp3c3_27720V3.2"/>
    <property type="gene ID" value="Pp3c3_27720"/>
</dbReference>
<dbReference type="InterPro" id="IPR000490">
    <property type="entry name" value="Glyco_hydro_17"/>
</dbReference>
<keyword evidence="4" id="KW-1015">Disulfide bond</keyword>
<keyword evidence="5 7" id="KW-0326">Glycosidase</keyword>
<comment type="similarity">
    <text evidence="1 6">Belongs to the glycosyl hydrolase 17 family.</text>
</comment>
<evidence type="ECO:0000313" key="11">
    <source>
        <dbReference type="EnsemblPlants" id="Pp3c3_27720V3.1"/>
    </source>
</evidence>
<organism evidence="10">
    <name type="scientific">Physcomitrium patens</name>
    <name type="common">Spreading-leaved earth moss</name>
    <name type="synonym">Physcomitrella patens</name>
    <dbReference type="NCBI Taxonomy" id="3218"/>
    <lineage>
        <taxon>Eukaryota</taxon>
        <taxon>Viridiplantae</taxon>
        <taxon>Streptophyta</taxon>
        <taxon>Embryophyta</taxon>
        <taxon>Bryophyta</taxon>
        <taxon>Bryophytina</taxon>
        <taxon>Bryopsida</taxon>
        <taxon>Funariidae</taxon>
        <taxon>Funariales</taxon>
        <taxon>Funariaceae</taxon>
        <taxon>Physcomitrium</taxon>
    </lineage>
</organism>
<dbReference type="InterPro" id="IPR012946">
    <property type="entry name" value="X8"/>
</dbReference>
<evidence type="ECO:0000313" key="12">
    <source>
        <dbReference type="Proteomes" id="UP000006727"/>
    </source>
</evidence>
<evidence type="ECO:0000256" key="1">
    <source>
        <dbReference type="ARBA" id="ARBA00008773"/>
    </source>
</evidence>
<protein>
    <recommendedName>
        <fullName evidence="9">X8 domain-containing protein</fullName>
    </recommendedName>
</protein>
<dbReference type="EnsemblPlants" id="Pp3c3_27720V3.1">
    <property type="protein sequence ID" value="Pp3c3_27720V3.1"/>
    <property type="gene ID" value="Pp3c3_27720"/>
</dbReference>
<dbReference type="SUPFAM" id="SSF51445">
    <property type="entry name" value="(Trans)glycosidases"/>
    <property type="match status" value="1"/>
</dbReference>
<dbReference type="Proteomes" id="UP000006727">
    <property type="component" value="Chromosome 3"/>
</dbReference>
<evidence type="ECO:0000256" key="4">
    <source>
        <dbReference type="ARBA" id="ARBA00023157"/>
    </source>
</evidence>
<accession>A0A2K1KWA9</accession>
<dbReference type="Gramene" id="Pp3c3_27720V3.1">
    <property type="protein sequence ID" value="Pp3c3_27720V3.1"/>
    <property type="gene ID" value="Pp3c3_27720"/>
</dbReference>
<feature type="chain" id="PRO_5043158387" description="X8 domain-containing protein" evidence="8">
    <location>
        <begin position="19"/>
        <end position="486"/>
    </location>
</feature>
<keyword evidence="2 8" id="KW-0732">Signal</keyword>
<evidence type="ECO:0000256" key="7">
    <source>
        <dbReference type="RuleBase" id="RU004336"/>
    </source>
</evidence>
<dbReference type="EMBL" id="ABEU02000003">
    <property type="protein sequence ID" value="PNR58061.1"/>
    <property type="molecule type" value="Genomic_DNA"/>
</dbReference>
<evidence type="ECO:0000256" key="3">
    <source>
        <dbReference type="ARBA" id="ARBA00022801"/>
    </source>
</evidence>
<dbReference type="STRING" id="3218.A0A2K1KWA9"/>
<dbReference type="Pfam" id="PF07983">
    <property type="entry name" value="X8"/>
    <property type="match status" value="1"/>
</dbReference>
<feature type="domain" description="X8" evidence="9">
    <location>
        <begin position="365"/>
        <end position="446"/>
    </location>
</feature>
<evidence type="ECO:0000256" key="5">
    <source>
        <dbReference type="ARBA" id="ARBA00023295"/>
    </source>
</evidence>
<dbReference type="RefSeq" id="XP_024370417.1">
    <property type="nucleotide sequence ID" value="XM_024514649.2"/>
</dbReference>
<dbReference type="OMA" id="RYMFRGG"/>
<dbReference type="GO" id="GO:0005886">
    <property type="term" value="C:plasma membrane"/>
    <property type="evidence" value="ECO:0000318"/>
    <property type="project" value="GO_Central"/>
</dbReference>
<dbReference type="KEGG" id="ppp:112279904"/>
<keyword evidence="3 7" id="KW-0378">Hydrolase</keyword>
<dbReference type="EnsemblPlants" id="Pp3c3_27720V3.2">
    <property type="protein sequence ID" value="Pp3c3_27720V3.2"/>
    <property type="gene ID" value="Pp3c3_27720"/>
</dbReference>
<dbReference type="InterPro" id="IPR044965">
    <property type="entry name" value="Glyco_hydro_17_plant"/>
</dbReference>
<dbReference type="GO" id="GO:0005975">
    <property type="term" value="P:carbohydrate metabolic process"/>
    <property type="evidence" value="ECO:0007669"/>
    <property type="project" value="InterPro"/>
</dbReference>
<reference evidence="10 12" key="2">
    <citation type="journal article" date="2018" name="Plant J.">
        <title>The Physcomitrella patens chromosome-scale assembly reveals moss genome structure and evolution.</title>
        <authorList>
            <person name="Lang D."/>
            <person name="Ullrich K.K."/>
            <person name="Murat F."/>
            <person name="Fuchs J."/>
            <person name="Jenkins J."/>
            <person name="Haas F.B."/>
            <person name="Piednoel M."/>
            <person name="Gundlach H."/>
            <person name="Van Bel M."/>
            <person name="Meyberg R."/>
            <person name="Vives C."/>
            <person name="Morata J."/>
            <person name="Symeonidi A."/>
            <person name="Hiss M."/>
            <person name="Muchero W."/>
            <person name="Kamisugi Y."/>
            <person name="Saleh O."/>
            <person name="Blanc G."/>
            <person name="Decker E.L."/>
            <person name="van Gessel N."/>
            <person name="Grimwood J."/>
            <person name="Hayes R.D."/>
            <person name="Graham S.W."/>
            <person name="Gunter L.E."/>
            <person name="McDaniel S.F."/>
            <person name="Hoernstein S.N.W."/>
            <person name="Larsson A."/>
            <person name="Li F.W."/>
            <person name="Perroud P.F."/>
            <person name="Phillips J."/>
            <person name="Ranjan P."/>
            <person name="Rokshar D.S."/>
            <person name="Rothfels C.J."/>
            <person name="Schneider L."/>
            <person name="Shu S."/>
            <person name="Stevenson D.W."/>
            <person name="Thummler F."/>
            <person name="Tillich M."/>
            <person name="Villarreal Aguilar J.C."/>
            <person name="Widiez T."/>
            <person name="Wong G.K."/>
            <person name="Wymore A."/>
            <person name="Zhang Y."/>
            <person name="Zimmer A.D."/>
            <person name="Quatrano R.S."/>
            <person name="Mayer K.F.X."/>
            <person name="Goodstein D."/>
            <person name="Casacuberta J.M."/>
            <person name="Vandepoele K."/>
            <person name="Reski R."/>
            <person name="Cuming A.C."/>
            <person name="Tuskan G.A."/>
            <person name="Maumus F."/>
            <person name="Salse J."/>
            <person name="Schmutz J."/>
            <person name="Rensing S.A."/>
        </authorList>
    </citation>
    <scope>NUCLEOTIDE SEQUENCE [LARGE SCALE GENOMIC DNA]</scope>
    <source>
        <strain evidence="11 12">cv. Gransden 2004</strain>
    </source>
</reference>
<sequence>MARVALLSLLVLSMTASAAICVGGLGVNWGNQAFNPLPPKDVVKLLQMNSVTKVKIFDANYDILKSLVGSGIEVMVAAPNYALYDLANNPNAATEWVKQNVTRFNFKGGVDIKWVAVGNEPFLTAYNGSYLNTTLPAFQNMQAALDAAGHTGVRAIIPFNADVLTNVKPSATTFKPEYIAQIGPMLEIMNRTGAPFCMNLYPYISLYMDSGYPVDYAFFSGTTSPNVDGAITYQNALDASLDGLASALSKAGYPSMPIMLGEIGWPTDGARSATVDLAGRYMQDMITHLQSGIGTPLRPNVFVEFYLFGLLDENSKSIAPGPFERHWGVFYYDGVAKYPLNLASGTTNAATAIKSLVNPPYMAEQFCVLNTSVIDRTNLTQNVDYACGIADCTALNNGSTCATLAEPASYAFNSYFQAMSQDPGACNFQGYAMIVTENPSQGACRFPISLVPTTGSSSGAPSWRLSSAALTLALVLSSLGVLWPIT</sequence>
<dbReference type="GO" id="GO:0004553">
    <property type="term" value="F:hydrolase activity, hydrolyzing O-glycosyl compounds"/>
    <property type="evidence" value="ECO:0007669"/>
    <property type="project" value="InterPro"/>
</dbReference>
<reference evidence="10 12" key="1">
    <citation type="journal article" date="2008" name="Science">
        <title>The Physcomitrella genome reveals evolutionary insights into the conquest of land by plants.</title>
        <authorList>
            <person name="Rensing S."/>
            <person name="Lang D."/>
            <person name="Zimmer A."/>
            <person name="Terry A."/>
            <person name="Salamov A."/>
            <person name="Shapiro H."/>
            <person name="Nishiyama T."/>
            <person name="Perroud P.-F."/>
            <person name="Lindquist E."/>
            <person name="Kamisugi Y."/>
            <person name="Tanahashi T."/>
            <person name="Sakakibara K."/>
            <person name="Fujita T."/>
            <person name="Oishi K."/>
            <person name="Shin-I T."/>
            <person name="Kuroki Y."/>
            <person name="Toyoda A."/>
            <person name="Suzuki Y."/>
            <person name="Hashimoto A."/>
            <person name="Yamaguchi K."/>
            <person name="Sugano A."/>
            <person name="Kohara Y."/>
            <person name="Fujiyama A."/>
            <person name="Anterola A."/>
            <person name="Aoki S."/>
            <person name="Ashton N."/>
            <person name="Barbazuk W.B."/>
            <person name="Barker E."/>
            <person name="Bennetzen J."/>
            <person name="Bezanilla M."/>
            <person name="Blankenship R."/>
            <person name="Cho S.H."/>
            <person name="Dutcher S."/>
            <person name="Estelle M."/>
            <person name="Fawcett J.A."/>
            <person name="Gundlach H."/>
            <person name="Hanada K."/>
            <person name="Heyl A."/>
            <person name="Hicks K.A."/>
            <person name="Hugh J."/>
            <person name="Lohr M."/>
            <person name="Mayer K."/>
            <person name="Melkozernov A."/>
            <person name="Murata T."/>
            <person name="Nelson D."/>
            <person name="Pils B."/>
            <person name="Prigge M."/>
            <person name="Reiss B."/>
            <person name="Renner T."/>
            <person name="Rombauts S."/>
            <person name="Rushton P."/>
            <person name="Sanderfoot A."/>
            <person name="Schween G."/>
            <person name="Shiu S.-H."/>
            <person name="Stueber K."/>
            <person name="Theodoulou F.L."/>
            <person name="Tu H."/>
            <person name="Van de Peer Y."/>
            <person name="Verrier P.J."/>
            <person name="Waters E."/>
            <person name="Wood A."/>
            <person name="Yang L."/>
            <person name="Cove D."/>
            <person name="Cuming A."/>
            <person name="Hasebe M."/>
            <person name="Lucas S."/>
            <person name="Mishler D.B."/>
            <person name="Reski R."/>
            <person name="Grigoriev I."/>
            <person name="Quatrano R.S."/>
            <person name="Boore J.L."/>
        </authorList>
    </citation>
    <scope>NUCLEOTIDE SEQUENCE [LARGE SCALE GENOMIC DNA]</scope>
    <source>
        <strain evidence="11 12">cv. Gransden 2004</strain>
    </source>
</reference>
<evidence type="ECO:0000256" key="8">
    <source>
        <dbReference type="SAM" id="SignalP"/>
    </source>
</evidence>
<evidence type="ECO:0000313" key="10">
    <source>
        <dbReference type="EMBL" id="PNR58061.1"/>
    </source>
</evidence>
<dbReference type="Pfam" id="PF00332">
    <property type="entry name" value="Glyco_hydro_17"/>
    <property type="match status" value="1"/>
</dbReference>
<dbReference type="PANTHER" id="PTHR32227">
    <property type="entry name" value="GLUCAN ENDO-1,3-BETA-GLUCOSIDASE BG1-RELATED-RELATED"/>
    <property type="match status" value="1"/>
</dbReference>
<dbReference type="PROSITE" id="PS00587">
    <property type="entry name" value="GLYCOSYL_HYDROL_F17"/>
    <property type="match status" value="1"/>
</dbReference>
<dbReference type="Gene3D" id="1.20.58.1040">
    <property type="match status" value="1"/>
</dbReference>
<dbReference type="Gene3D" id="3.20.20.80">
    <property type="entry name" value="Glycosidases"/>
    <property type="match status" value="1"/>
</dbReference>
<dbReference type="GeneID" id="112279904"/>
<proteinExistence type="inferred from homology"/>
<feature type="signal peptide" evidence="8">
    <location>
        <begin position="1"/>
        <end position="18"/>
    </location>
</feature>
<keyword evidence="12" id="KW-1185">Reference proteome</keyword>
<dbReference type="OrthoDB" id="1293114at2759"/>
<evidence type="ECO:0000256" key="6">
    <source>
        <dbReference type="RuleBase" id="RU004335"/>
    </source>
</evidence>
<dbReference type="SMART" id="SM00768">
    <property type="entry name" value="X8"/>
    <property type="match status" value="1"/>
</dbReference>
<dbReference type="PaxDb" id="3218-PP1S157_11V6.1"/>
<evidence type="ECO:0000259" key="9">
    <source>
        <dbReference type="SMART" id="SM00768"/>
    </source>
</evidence>